<dbReference type="Pfam" id="PF12323">
    <property type="entry name" value="HTH_OrfB_IS605"/>
    <property type="match status" value="1"/>
</dbReference>
<protein>
    <submittedName>
        <fullName evidence="2">Helix-turn-helix domain-containing protein</fullName>
    </submittedName>
</protein>
<sequence length="82" mass="9546">AEMTVTMHKAVVYRAYPTREQAALIERTCGCARFVYNRMLADKIAHYEKTGEMLKVTPARYKREFPWLKEVDSFALCNAQLN</sequence>
<feature type="non-terminal residue" evidence="2">
    <location>
        <position position="82"/>
    </location>
</feature>
<gene>
    <name evidence="2" type="ORF">GUH15_08875</name>
</gene>
<dbReference type="AlphaFoldDB" id="A0A8I0L6H3"/>
<proteinExistence type="predicted"/>
<comment type="caution">
    <text evidence="2">The sequence shown here is derived from an EMBL/GenBank/DDBJ whole genome shotgun (WGS) entry which is preliminary data.</text>
</comment>
<name>A0A8I0L6H3_XANCI</name>
<organism evidence="2 3">
    <name type="scientific">Xanthomonas citri pv. citri</name>
    <dbReference type="NCBI Taxonomy" id="611301"/>
    <lineage>
        <taxon>Bacteria</taxon>
        <taxon>Pseudomonadati</taxon>
        <taxon>Pseudomonadota</taxon>
        <taxon>Gammaproteobacteria</taxon>
        <taxon>Lysobacterales</taxon>
        <taxon>Lysobacteraceae</taxon>
        <taxon>Xanthomonas</taxon>
    </lineage>
</organism>
<dbReference type="Proteomes" id="UP000653002">
    <property type="component" value="Unassembled WGS sequence"/>
</dbReference>
<accession>A0A8I0L6H3</accession>
<feature type="domain" description="Transposase putative helix-turn-helix" evidence="1">
    <location>
        <begin position="7"/>
        <end position="51"/>
    </location>
</feature>
<dbReference type="EMBL" id="JAABFR010000593">
    <property type="protein sequence ID" value="MBD4336161.1"/>
    <property type="molecule type" value="Genomic_DNA"/>
</dbReference>
<evidence type="ECO:0000313" key="3">
    <source>
        <dbReference type="Proteomes" id="UP000653002"/>
    </source>
</evidence>
<evidence type="ECO:0000313" key="2">
    <source>
        <dbReference type="EMBL" id="MBD4336161.1"/>
    </source>
</evidence>
<feature type="non-terminal residue" evidence="2">
    <location>
        <position position="1"/>
    </location>
</feature>
<reference evidence="2" key="1">
    <citation type="submission" date="2020-01" db="EMBL/GenBank/DDBJ databases">
        <authorList>
            <person name="Richard D."/>
        </authorList>
    </citation>
    <scope>NUCLEOTIDE SEQUENCE</scope>
    <source>
        <strain evidence="2">JP541</strain>
    </source>
</reference>
<dbReference type="InterPro" id="IPR021027">
    <property type="entry name" value="Transposase_put_HTH"/>
</dbReference>
<evidence type="ECO:0000259" key="1">
    <source>
        <dbReference type="Pfam" id="PF12323"/>
    </source>
</evidence>